<dbReference type="EMBL" id="UINC01007640">
    <property type="protein sequence ID" value="SVA34388.1"/>
    <property type="molecule type" value="Genomic_DNA"/>
</dbReference>
<evidence type="ECO:0000313" key="1">
    <source>
        <dbReference type="EMBL" id="SVA34388.1"/>
    </source>
</evidence>
<dbReference type="AlphaFoldDB" id="A0A381V3M8"/>
<name>A0A381V3M8_9ZZZZ</name>
<organism evidence="1">
    <name type="scientific">marine metagenome</name>
    <dbReference type="NCBI Taxonomy" id="408172"/>
    <lineage>
        <taxon>unclassified sequences</taxon>
        <taxon>metagenomes</taxon>
        <taxon>ecological metagenomes</taxon>
    </lineage>
</organism>
<proteinExistence type="predicted"/>
<protein>
    <submittedName>
        <fullName evidence="1">Uncharacterized protein</fullName>
    </submittedName>
</protein>
<gene>
    <name evidence="1" type="ORF">METZ01_LOCUS87242</name>
</gene>
<accession>A0A381V3M8</accession>
<sequence length="28" mass="3228">MPTVKPLAAVLRGGRNWSYHRKQSLVVY</sequence>
<reference evidence="1" key="1">
    <citation type="submission" date="2018-05" db="EMBL/GenBank/DDBJ databases">
        <authorList>
            <person name="Lanie J.A."/>
            <person name="Ng W.-L."/>
            <person name="Kazmierczak K.M."/>
            <person name="Andrzejewski T.M."/>
            <person name="Davidsen T.M."/>
            <person name="Wayne K.J."/>
            <person name="Tettelin H."/>
            <person name="Glass J.I."/>
            <person name="Rusch D."/>
            <person name="Podicherti R."/>
            <person name="Tsui H.-C.T."/>
            <person name="Winkler M.E."/>
        </authorList>
    </citation>
    <scope>NUCLEOTIDE SEQUENCE</scope>
</reference>